<feature type="region of interest" description="Disordered" evidence="1">
    <location>
        <begin position="68"/>
        <end position="89"/>
    </location>
</feature>
<organism evidence="2 3">
    <name type="scientific">Lojkania enalia</name>
    <dbReference type="NCBI Taxonomy" id="147567"/>
    <lineage>
        <taxon>Eukaryota</taxon>
        <taxon>Fungi</taxon>
        <taxon>Dikarya</taxon>
        <taxon>Ascomycota</taxon>
        <taxon>Pezizomycotina</taxon>
        <taxon>Dothideomycetes</taxon>
        <taxon>Pleosporomycetidae</taxon>
        <taxon>Pleosporales</taxon>
        <taxon>Pleosporales incertae sedis</taxon>
        <taxon>Lojkania</taxon>
    </lineage>
</organism>
<proteinExistence type="predicted"/>
<keyword evidence="3" id="KW-1185">Reference proteome</keyword>
<evidence type="ECO:0000313" key="3">
    <source>
        <dbReference type="Proteomes" id="UP000800093"/>
    </source>
</evidence>
<reference evidence="3" key="1">
    <citation type="journal article" date="2020" name="Stud. Mycol.">
        <title>101 Dothideomycetes genomes: A test case for predicting lifestyles and emergence of pathogens.</title>
        <authorList>
            <person name="Haridas S."/>
            <person name="Albert R."/>
            <person name="Binder M."/>
            <person name="Bloem J."/>
            <person name="LaButti K."/>
            <person name="Salamov A."/>
            <person name="Andreopoulos B."/>
            <person name="Baker S."/>
            <person name="Barry K."/>
            <person name="Bills G."/>
            <person name="Bluhm B."/>
            <person name="Cannon C."/>
            <person name="Castanera R."/>
            <person name="Culley D."/>
            <person name="Daum C."/>
            <person name="Ezra D."/>
            <person name="Gonzalez J."/>
            <person name="Henrissat B."/>
            <person name="Kuo A."/>
            <person name="Liang C."/>
            <person name="Lipzen A."/>
            <person name="Lutzoni F."/>
            <person name="Magnuson J."/>
            <person name="Mondo S."/>
            <person name="Nolan M."/>
            <person name="Ohm R."/>
            <person name="Pangilinan J."/>
            <person name="Park H.-J."/>
            <person name="Ramirez L."/>
            <person name="Alfaro M."/>
            <person name="Sun H."/>
            <person name="Tritt A."/>
            <person name="Yoshinaga Y."/>
            <person name="Zwiers L.-H."/>
            <person name="Turgeon B."/>
            <person name="Goodwin S."/>
            <person name="Spatafora J."/>
            <person name="Crous P."/>
            <person name="Grigoriev I."/>
        </authorList>
    </citation>
    <scope>NUCLEOTIDE SEQUENCE [LARGE SCALE GENOMIC DNA]</scope>
    <source>
        <strain evidence="3">CBS 304.66</strain>
    </source>
</reference>
<evidence type="ECO:0000313" key="2">
    <source>
        <dbReference type="EMBL" id="KAF2261919.1"/>
    </source>
</evidence>
<protein>
    <submittedName>
        <fullName evidence="2">Uncharacterized protein</fullName>
    </submittedName>
</protein>
<comment type="caution">
    <text evidence="2">The sequence shown here is derived from an EMBL/GenBank/DDBJ whole genome shotgun (WGS) entry which is preliminary data.</text>
</comment>
<dbReference type="AlphaFoldDB" id="A0A9P4K9G8"/>
<sequence length="234" mass="24904">MLRLFSANIWAKSEQCTASRASQDARRPLRLAKVLNRKFHQQLPDLLATRKPTQVVLGAFGTLNTVTLDPQAPDAKPKDNSEKSPSSMLAATQGAFVEISTGTTNVLTSKLRLNNASKAIGPSTPKSAIAPMSWDAGVAPSAPHSTYALQVTFSVESAELDNDTAADEANLENGTEDASSSNSGLAAGLLVMAAHFTFINTWDLAQIYGAFQAFYKAHLMKVETLPAVSRIGSP</sequence>
<name>A0A9P4K9G8_9PLEO</name>
<gene>
    <name evidence="2" type="ORF">CC78DRAFT_583130</name>
</gene>
<evidence type="ECO:0000256" key="1">
    <source>
        <dbReference type="SAM" id="MobiDB-lite"/>
    </source>
</evidence>
<dbReference type="Proteomes" id="UP000800093">
    <property type="component" value="Unassembled WGS sequence"/>
</dbReference>
<dbReference type="EMBL" id="ML986647">
    <property type="protein sequence ID" value="KAF2261919.1"/>
    <property type="molecule type" value="Genomic_DNA"/>
</dbReference>
<accession>A0A9P4K9G8</accession>